<sequence>MAPVATTPFEAALMQLALPLLSSLQISALITWGLQGILCVQVYNYYLSFPKDPLYMKLLVYFSLALEIAQTLMVTHDTYEVFAAGYGDLLGLNNLHLLWLTLPTLGGVVGLLCHLTFAYRISLLSESKITGGVISALALCASISAFTFGGKLANAGVLSKTVVVKYIYLTCGIWNGSGALCDVFIAACMSYYLSKSHTGFRNTDLLITRIIRLTIETGVFTASILSAVLFVGFREKLTISVYFVIPAIMITKLYAITILATFNNRPLAVGGPPPLPDNDNAFEDNKPFSRNLDPFKGEIRIGRTVVQQVWKDDVPLAHLQMYGTSDDSGSATIKDDDESSPGRNAFESLTPKQDGPLKF</sequence>
<dbReference type="HOGENOM" id="CLU_046025_2_1_1"/>
<feature type="compositionally biased region" description="Polar residues" evidence="1">
    <location>
        <begin position="322"/>
        <end position="331"/>
    </location>
</feature>
<feature type="transmembrane region" description="Helical" evidence="2">
    <location>
        <begin position="24"/>
        <end position="46"/>
    </location>
</feature>
<dbReference type="PANTHER" id="PTHR40465:SF1">
    <property type="entry name" value="DUF6534 DOMAIN-CONTAINING PROTEIN"/>
    <property type="match status" value="1"/>
</dbReference>
<dbReference type="EMBL" id="KL142388">
    <property type="protein sequence ID" value="KDR72608.1"/>
    <property type="molecule type" value="Genomic_DNA"/>
</dbReference>
<proteinExistence type="predicted"/>
<keyword evidence="2" id="KW-0472">Membrane</keyword>
<accession>A0A067T0R2</accession>
<feature type="transmembrane region" description="Helical" evidence="2">
    <location>
        <begin position="96"/>
        <end position="117"/>
    </location>
</feature>
<dbReference type="Proteomes" id="UP000027222">
    <property type="component" value="Unassembled WGS sequence"/>
</dbReference>
<feature type="region of interest" description="Disordered" evidence="1">
    <location>
        <begin position="322"/>
        <end position="359"/>
    </location>
</feature>
<dbReference type="AlphaFoldDB" id="A0A067T0R2"/>
<name>A0A067T0R2_GALM3</name>
<dbReference type="InterPro" id="IPR045339">
    <property type="entry name" value="DUF6534"/>
</dbReference>
<reference evidence="5" key="1">
    <citation type="journal article" date="2014" name="Proc. Natl. Acad. Sci. U.S.A.">
        <title>Extensive sampling of basidiomycete genomes demonstrates inadequacy of the white-rot/brown-rot paradigm for wood decay fungi.</title>
        <authorList>
            <person name="Riley R."/>
            <person name="Salamov A.A."/>
            <person name="Brown D.W."/>
            <person name="Nagy L.G."/>
            <person name="Floudas D."/>
            <person name="Held B.W."/>
            <person name="Levasseur A."/>
            <person name="Lombard V."/>
            <person name="Morin E."/>
            <person name="Otillar R."/>
            <person name="Lindquist E.A."/>
            <person name="Sun H."/>
            <person name="LaButti K.M."/>
            <person name="Schmutz J."/>
            <person name="Jabbour D."/>
            <person name="Luo H."/>
            <person name="Baker S.E."/>
            <person name="Pisabarro A.G."/>
            <person name="Walton J.D."/>
            <person name="Blanchette R.A."/>
            <person name="Henrissat B."/>
            <person name="Martin F."/>
            <person name="Cullen D."/>
            <person name="Hibbett D.S."/>
            <person name="Grigoriev I.V."/>
        </authorList>
    </citation>
    <scope>NUCLEOTIDE SEQUENCE [LARGE SCALE GENOMIC DNA]</scope>
    <source>
        <strain evidence="5">CBS 339.88</strain>
    </source>
</reference>
<evidence type="ECO:0000313" key="4">
    <source>
        <dbReference type="EMBL" id="KDR72608.1"/>
    </source>
</evidence>
<organism evidence="4 5">
    <name type="scientific">Galerina marginata (strain CBS 339.88)</name>
    <dbReference type="NCBI Taxonomy" id="685588"/>
    <lineage>
        <taxon>Eukaryota</taxon>
        <taxon>Fungi</taxon>
        <taxon>Dikarya</taxon>
        <taxon>Basidiomycota</taxon>
        <taxon>Agaricomycotina</taxon>
        <taxon>Agaricomycetes</taxon>
        <taxon>Agaricomycetidae</taxon>
        <taxon>Agaricales</taxon>
        <taxon>Agaricineae</taxon>
        <taxon>Strophariaceae</taxon>
        <taxon>Galerina</taxon>
    </lineage>
</organism>
<feature type="domain" description="DUF6534" evidence="3">
    <location>
        <begin position="179"/>
        <end position="265"/>
    </location>
</feature>
<evidence type="ECO:0000256" key="2">
    <source>
        <dbReference type="SAM" id="Phobius"/>
    </source>
</evidence>
<protein>
    <recommendedName>
        <fullName evidence="3">DUF6534 domain-containing protein</fullName>
    </recommendedName>
</protein>
<evidence type="ECO:0000313" key="5">
    <source>
        <dbReference type="Proteomes" id="UP000027222"/>
    </source>
</evidence>
<gene>
    <name evidence="4" type="ORF">GALMADRAFT_756283</name>
</gene>
<keyword evidence="5" id="KW-1185">Reference proteome</keyword>
<feature type="transmembrane region" description="Helical" evidence="2">
    <location>
        <begin position="166"/>
        <end position="193"/>
    </location>
</feature>
<dbReference type="PANTHER" id="PTHR40465">
    <property type="entry name" value="CHROMOSOME 1, WHOLE GENOME SHOTGUN SEQUENCE"/>
    <property type="match status" value="1"/>
</dbReference>
<keyword evidence="2" id="KW-0812">Transmembrane</keyword>
<evidence type="ECO:0000256" key="1">
    <source>
        <dbReference type="SAM" id="MobiDB-lite"/>
    </source>
</evidence>
<dbReference type="Pfam" id="PF20152">
    <property type="entry name" value="DUF6534"/>
    <property type="match status" value="1"/>
</dbReference>
<feature type="transmembrane region" description="Helical" evidence="2">
    <location>
        <begin position="239"/>
        <end position="262"/>
    </location>
</feature>
<feature type="transmembrane region" description="Helical" evidence="2">
    <location>
        <begin position="213"/>
        <end position="233"/>
    </location>
</feature>
<evidence type="ECO:0000259" key="3">
    <source>
        <dbReference type="Pfam" id="PF20152"/>
    </source>
</evidence>
<dbReference type="OrthoDB" id="2536347at2759"/>
<feature type="transmembrane region" description="Helical" evidence="2">
    <location>
        <begin position="58"/>
        <end position="76"/>
    </location>
</feature>
<keyword evidence="2" id="KW-1133">Transmembrane helix</keyword>
<dbReference type="STRING" id="685588.A0A067T0R2"/>
<feature type="transmembrane region" description="Helical" evidence="2">
    <location>
        <begin position="129"/>
        <end position="146"/>
    </location>
</feature>